<dbReference type="AlphaFoldDB" id="A0A314UA30"/>
<reference evidence="2 3" key="1">
    <citation type="submission" date="2018-02" db="EMBL/GenBank/DDBJ databases">
        <title>Draft genome of wild Prunus yedoensis var. nudiflora.</title>
        <authorList>
            <person name="Baek S."/>
            <person name="Kim J.-H."/>
            <person name="Choi K."/>
            <person name="Kim G.-B."/>
            <person name="Cho A."/>
            <person name="Jang H."/>
            <person name="Shin C.-H."/>
            <person name="Yu H.-J."/>
            <person name="Mun J.-H."/>
        </authorList>
    </citation>
    <scope>NUCLEOTIDE SEQUENCE [LARGE SCALE GENOMIC DNA]</scope>
    <source>
        <strain evidence="3">cv. Jeju island</strain>
        <tissue evidence="2">Leaf</tissue>
    </source>
</reference>
<evidence type="ECO:0000256" key="1">
    <source>
        <dbReference type="SAM" id="MobiDB-lite"/>
    </source>
</evidence>
<gene>
    <name evidence="2" type="ORF">Pyn_29599</name>
</gene>
<comment type="caution">
    <text evidence="2">The sequence shown here is derived from an EMBL/GenBank/DDBJ whole genome shotgun (WGS) entry which is preliminary data.</text>
</comment>
<proteinExistence type="predicted"/>
<evidence type="ECO:0000313" key="2">
    <source>
        <dbReference type="EMBL" id="PQM34285.1"/>
    </source>
</evidence>
<protein>
    <submittedName>
        <fullName evidence="2">Basic leucine zipper 9</fullName>
    </submittedName>
</protein>
<sequence>MLNYHTTHDPPSRKHTTKEQITPAISPNEGGYFAQTAPNGAETRGDVLCGALANDVVVALRGRRIEAEHLGVFSEQGSGEFLGRSMIGQEAADTQSHRDEKFCEFRAHPRDRNFDYAEGYYGDIWADDPASVSKAGT</sequence>
<feature type="compositionally biased region" description="Basic and acidic residues" evidence="1">
    <location>
        <begin position="1"/>
        <end position="12"/>
    </location>
</feature>
<organism evidence="2 3">
    <name type="scientific">Prunus yedoensis var. nudiflora</name>
    <dbReference type="NCBI Taxonomy" id="2094558"/>
    <lineage>
        <taxon>Eukaryota</taxon>
        <taxon>Viridiplantae</taxon>
        <taxon>Streptophyta</taxon>
        <taxon>Embryophyta</taxon>
        <taxon>Tracheophyta</taxon>
        <taxon>Spermatophyta</taxon>
        <taxon>Magnoliopsida</taxon>
        <taxon>eudicotyledons</taxon>
        <taxon>Gunneridae</taxon>
        <taxon>Pentapetalae</taxon>
        <taxon>rosids</taxon>
        <taxon>fabids</taxon>
        <taxon>Rosales</taxon>
        <taxon>Rosaceae</taxon>
        <taxon>Amygdaloideae</taxon>
        <taxon>Amygdaleae</taxon>
        <taxon>Prunus</taxon>
    </lineage>
</organism>
<evidence type="ECO:0000313" key="3">
    <source>
        <dbReference type="Proteomes" id="UP000250321"/>
    </source>
</evidence>
<name>A0A314UA30_PRUYE</name>
<dbReference type="Proteomes" id="UP000250321">
    <property type="component" value="Unassembled WGS sequence"/>
</dbReference>
<dbReference type="EMBL" id="PJQY01003821">
    <property type="protein sequence ID" value="PQM34285.1"/>
    <property type="molecule type" value="Genomic_DNA"/>
</dbReference>
<accession>A0A314UA30</accession>
<keyword evidence="3" id="KW-1185">Reference proteome</keyword>
<feature type="region of interest" description="Disordered" evidence="1">
    <location>
        <begin position="1"/>
        <end position="38"/>
    </location>
</feature>